<organism evidence="1">
    <name type="scientific">marine sediment metagenome</name>
    <dbReference type="NCBI Taxonomy" id="412755"/>
    <lineage>
        <taxon>unclassified sequences</taxon>
        <taxon>metagenomes</taxon>
        <taxon>ecological metagenomes</taxon>
    </lineage>
</organism>
<name>X0YXE4_9ZZZZ</name>
<gene>
    <name evidence="1" type="ORF">S01H1_62458</name>
</gene>
<dbReference type="AlphaFoldDB" id="X0YXE4"/>
<dbReference type="EMBL" id="BARS01041024">
    <property type="protein sequence ID" value="GAG41246.1"/>
    <property type="molecule type" value="Genomic_DNA"/>
</dbReference>
<evidence type="ECO:0000313" key="1">
    <source>
        <dbReference type="EMBL" id="GAG41246.1"/>
    </source>
</evidence>
<comment type="caution">
    <text evidence="1">The sequence shown here is derived from an EMBL/GenBank/DDBJ whole genome shotgun (WGS) entry which is preliminary data.</text>
</comment>
<protein>
    <submittedName>
        <fullName evidence="1">Uncharacterized protein</fullName>
    </submittedName>
</protein>
<sequence length="33" mass="3493">YDLGDIDAILGDGQASLMTGFIAINWPIVLNGE</sequence>
<proteinExistence type="predicted"/>
<accession>X0YXE4</accession>
<feature type="non-terminal residue" evidence="1">
    <location>
        <position position="1"/>
    </location>
</feature>
<reference evidence="1" key="1">
    <citation type="journal article" date="2014" name="Front. Microbiol.">
        <title>High frequency of phylogenetically diverse reductive dehalogenase-homologous genes in deep subseafloor sedimentary metagenomes.</title>
        <authorList>
            <person name="Kawai M."/>
            <person name="Futagami T."/>
            <person name="Toyoda A."/>
            <person name="Takaki Y."/>
            <person name="Nishi S."/>
            <person name="Hori S."/>
            <person name="Arai W."/>
            <person name="Tsubouchi T."/>
            <person name="Morono Y."/>
            <person name="Uchiyama I."/>
            <person name="Ito T."/>
            <person name="Fujiyama A."/>
            <person name="Inagaki F."/>
            <person name="Takami H."/>
        </authorList>
    </citation>
    <scope>NUCLEOTIDE SEQUENCE</scope>
    <source>
        <strain evidence="1">Expedition CK06-06</strain>
    </source>
</reference>